<feature type="domain" description="ABC3 transporter permease C-terminal" evidence="8">
    <location>
        <begin position="334"/>
        <end position="454"/>
    </location>
</feature>
<sequence length="458" mass="51458">MSNSRFPFFVAKRYFLSQRNIKSISLMLIVLVVQMTFGVVVFIGKAIGVLFTFSPKKIRKTYKGMAEKFIRQNFIQTLSNIAMIGVGFGTAALVIVLSLFNGMERTLTGMFNRHNPELKIEIKEGKSFPYTWTLRDQIEEIEGVQAITEIIEDKVLILYNNKQKVVTMKGVSENFIQQTHIDTTVVLGTNTLYNNDTRYALVGSGVYQELGLRLRDSMHPLQFWYPKRKGKASLDPSKAFNKKIIQAGGVFVAEPQFDQSTVIVSLGFANSLLNYGKLRTGLEIKTDDHTSPEKVKKRLQEVLGDTFIIKTRPEQQAQVLRALKIEKFFTYGTFALILGIASFNVFFALAMLSIEKGHDMNIIKSMGATDGMIRRIFLFEGSLVAVSGAIFGLLSGYVFCIAQEKLKWISTGANNGILDAYPVETRWQDFVIICLTVTTITVLASVIPSRNAVKNTRR</sequence>
<accession>A0A3Q9FRB5</accession>
<keyword evidence="5 7" id="KW-1133">Transmembrane helix</keyword>
<dbReference type="Pfam" id="PF02687">
    <property type="entry name" value="FtsX"/>
    <property type="match status" value="1"/>
</dbReference>
<evidence type="ECO:0000313" key="10">
    <source>
        <dbReference type="EMBL" id="AZQ63450.1"/>
    </source>
</evidence>
<dbReference type="Pfam" id="PF12704">
    <property type="entry name" value="MacB_PCD"/>
    <property type="match status" value="1"/>
</dbReference>
<evidence type="ECO:0000259" key="8">
    <source>
        <dbReference type="Pfam" id="PF02687"/>
    </source>
</evidence>
<dbReference type="GO" id="GO:0044874">
    <property type="term" value="P:lipoprotein localization to outer membrane"/>
    <property type="evidence" value="ECO:0007669"/>
    <property type="project" value="TreeGrafter"/>
</dbReference>
<feature type="transmembrane region" description="Helical" evidence="7">
    <location>
        <begin position="24"/>
        <end position="53"/>
    </location>
</feature>
<feature type="transmembrane region" description="Helical" evidence="7">
    <location>
        <begin position="430"/>
        <end position="448"/>
    </location>
</feature>
<dbReference type="Proteomes" id="UP000267268">
    <property type="component" value="Chromosome 1"/>
</dbReference>
<feature type="domain" description="MacB-like periplasmic core" evidence="9">
    <location>
        <begin position="81"/>
        <end position="301"/>
    </location>
</feature>
<evidence type="ECO:0000256" key="6">
    <source>
        <dbReference type="ARBA" id="ARBA00023136"/>
    </source>
</evidence>
<evidence type="ECO:0000313" key="11">
    <source>
        <dbReference type="Proteomes" id="UP000267268"/>
    </source>
</evidence>
<keyword evidence="4 7" id="KW-0812">Transmembrane</keyword>
<evidence type="ECO:0000259" key="9">
    <source>
        <dbReference type="Pfam" id="PF12704"/>
    </source>
</evidence>
<proteinExistence type="inferred from homology"/>
<comment type="similarity">
    <text evidence="2">Belongs to the ABC-4 integral membrane protein family. LolC/E subfamily.</text>
</comment>
<evidence type="ECO:0000256" key="4">
    <source>
        <dbReference type="ARBA" id="ARBA00022692"/>
    </source>
</evidence>
<evidence type="ECO:0000256" key="7">
    <source>
        <dbReference type="SAM" id="Phobius"/>
    </source>
</evidence>
<feature type="transmembrane region" description="Helical" evidence="7">
    <location>
        <begin position="375"/>
        <end position="399"/>
    </location>
</feature>
<dbReference type="PANTHER" id="PTHR30489:SF0">
    <property type="entry name" value="LIPOPROTEIN-RELEASING SYSTEM TRANSMEMBRANE PROTEIN LOLE"/>
    <property type="match status" value="1"/>
</dbReference>
<evidence type="ECO:0000256" key="3">
    <source>
        <dbReference type="ARBA" id="ARBA00022475"/>
    </source>
</evidence>
<dbReference type="InterPro" id="IPR003838">
    <property type="entry name" value="ABC3_permease_C"/>
</dbReference>
<organism evidence="10 11">
    <name type="scientific">Flammeovirga pectinis</name>
    <dbReference type="NCBI Taxonomy" id="2494373"/>
    <lineage>
        <taxon>Bacteria</taxon>
        <taxon>Pseudomonadati</taxon>
        <taxon>Bacteroidota</taxon>
        <taxon>Cytophagia</taxon>
        <taxon>Cytophagales</taxon>
        <taxon>Flammeovirgaceae</taxon>
        <taxon>Flammeovirga</taxon>
    </lineage>
</organism>
<keyword evidence="11" id="KW-1185">Reference proteome</keyword>
<reference evidence="10 11" key="1">
    <citation type="submission" date="2018-12" db="EMBL/GenBank/DDBJ databases">
        <title>Flammeovirga pectinis sp. nov., isolated from the gut of the Korean scallop, Patinopecten yessoensis.</title>
        <authorList>
            <person name="Bae J.-W."/>
            <person name="Jeong Y.-S."/>
            <person name="Kang W."/>
        </authorList>
    </citation>
    <scope>NUCLEOTIDE SEQUENCE [LARGE SCALE GENOMIC DNA]</scope>
    <source>
        <strain evidence="10 11">L12M1</strain>
    </source>
</reference>
<dbReference type="PANTHER" id="PTHR30489">
    <property type="entry name" value="LIPOPROTEIN-RELEASING SYSTEM TRANSMEMBRANE PROTEIN LOLE"/>
    <property type="match status" value="1"/>
</dbReference>
<dbReference type="EMBL" id="CP034562">
    <property type="protein sequence ID" value="AZQ63450.1"/>
    <property type="molecule type" value="Genomic_DNA"/>
</dbReference>
<dbReference type="GO" id="GO:0098797">
    <property type="term" value="C:plasma membrane protein complex"/>
    <property type="evidence" value="ECO:0007669"/>
    <property type="project" value="TreeGrafter"/>
</dbReference>
<dbReference type="InterPro" id="IPR025857">
    <property type="entry name" value="MacB_PCD"/>
</dbReference>
<dbReference type="OrthoDB" id="1522724at2"/>
<keyword evidence="6 7" id="KW-0472">Membrane</keyword>
<keyword evidence="3" id="KW-1003">Cell membrane</keyword>
<evidence type="ECO:0000256" key="2">
    <source>
        <dbReference type="ARBA" id="ARBA00005236"/>
    </source>
</evidence>
<dbReference type="AlphaFoldDB" id="A0A3Q9FRB5"/>
<feature type="transmembrane region" description="Helical" evidence="7">
    <location>
        <begin position="328"/>
        <end position="354"/>
    </location>
</feature>
<name>A0A3Q9FRB5_9BACT</name>
<evidence type="ECO:0000256" key="5">
    <source>
        <dbReference type="ARBA" id="ARBA00022989"/>
    </source>
</evidence>
<dbReference type="KEGG" id="fll:EI427_14780"/>
<dbReference type="InterPro" id="IPR051447">
    <property type="entry name" value="Lipoprotein-release_system"/>
</dbReference>
<feature type="transmembrane region" description="Helical" evidence="7">
    <location>
        <begin position="74"/>
        <end position="100"/>
    </location>
</feature>
<gene>
    <name evidence="10" type="ORF">EI427_14780</name>
</gene>
<evidence type="ECO:0000256" key="1">
    <source>
        <dbReference type="ARBA" id="ARBA00004651"/>
    </source>
</evidence>
<comment type="subcellular location">
    <subcellularLocation>
        <location evidence="1">Cell membrane</location>
        <topology evidence="1">Multi-pass membrane protein</topology>
    </subcellularLocation>
</comment>
<protein>
    <submittedName>
        <fullName evidence="10">ABC transporter permease</fullName>
    </submittedName>
</protein>
<dbReference type="RefSeq" id="WP_126616003.1">
    <property type="nucleotide sequence ID" value="NZ_CP034562.1"/>
</dbReference>